<feature type="chain" id="PRO_5037446199" evidence="2">
    <location>
        <begin position="18"/>
        <end position="169"/>
    </location>
</feature>
<keyword evidence="4" id="KW-1185">Reference proteome</keyword>
<name>A0A970B7G1_9GAMM</name>
<dbReference type="Gene3D" id="2.30.30.830">
    <property type="match status" value="1"/>
</dbReference>
<accession>A0A970B7G1</accession>
<dbReference type="Proteomes" id="UP000653472">
    <property type="component" value="Unassembled WGS sequence"/>
</dbReference>
<keyword evidence="2" id="KW-0732">Signal</keyword>
<evidence type="ECO:0000256" key="2">
    <source>
        <dbReference type="SAM" id="SignalP"/>
    </source>
</evidence>
<dbReference type="AlphaFoldDB" id="A0A970B7G1"/>
<feature type="region of interest" description="Disordered" evidence="1">
    <location>
        <begin position="62"/>
        <end position="88"/>
    </location>
</feature>
<feature type="signal peptide" evidence="2">
    <location>
        <begin position="1"/>
        <end position="17"/>
    </location>
</feature>
<reference evidence="3" key="1">
    <citation type="submission" date="2020-03" db="EMBL/GenBank/DDBJ databases">
        <title>Solimonas marina sp. nov., isolated from deep seawater of the Pacific Ocean.</title>
        <authorList>
            <person name="Liu X."/>
            <person name="Lai Q."/>
            <person name="Sun F."/>
            <person name="Gai Y."/>
            <person name="Li G."/>
            <person name="Shao Z."/>
        </authorList>
    </citation>
    <scope>NUCLEOTIDE SEQUENCE</scope>
    <source>
        <strain evidence="3">C16B3</strain>
    </source>
</reference>
<evidence type="ECO:0000313" key="4">
    <source>
        <dbReference type="Proteomes" id="UP000653472"/>
    </source>
</evidence>
<proteinExistence type="predicted"/>
<protein>
    <submittedName>
        <fullName evidence="3">Pilus assembly protein PilP</fullName>
    </submittedName>
</protein>
<evidence type="ECO:0000313" key="3">
    <source>
        <dbReference type="EMBL" id="NKF21159.1"/>
    </source>
</evidence>
<organism evidence="3 4">
    <name type="scientific">Solimonas marina</name>
    <dbReference type="NCBI Taxonomy" id="2714601"/>
    <lineage>
        <taxon>Bacteria</taxon>
        <taxon>Pseudomonadati</taxon>
        <taxon>Pseudomonadota</taxon>
        <taxon>Gammaproteobacteria</taxon>
        <taxon>Nevskiales</taxon>
        <taxon>Nevskiaceae</taxon>
        <taxon>Solimonas</taxon>
    </lineage>
</organism>
<evidence type="ECO:0000256" key="1">
    <source>
        <dbReference type="SAM" id="MobiDB-lite"/>
    </source>
</evidence>
<gene>
    <name evidence="3" type="ORF">G7Y82_02440</name>
</gene>
<dbReference type="EMBL" id="JAAVXB010000001">
    <property type="protein sequence ID" value="NKF21159.1"/>
    <property type="molecule type" value="Genomic_DNA"/>
</dbReference>
<dbReference type="PROSITE" id="PS51257">
    <property type="entry name" value="PROKAR_LIPOPROTEIN"/>
    <property type="match status" value="1"/>
</dbReference>
<dbReference type="RefSeq" id="WP_168146394.1">
    <property type="nucleotide sequence ID" value="NZ_JAAVXB010000001.1"/>
</dbReference>
<dbReference type="InterPro" id="IPR007446">
    <property type="entry name" value="PilP"/>
</dbReference>
<sequence length="169" mass="18575">MSIRALLIFALALGVTACGSNNSDLDRYIAEVKARKSKNIEPIPQVKPYQPYSYTMAGKRDPFVLGDPNANSERNPNGPRPNLRRNREPLEEYPLDALSMMGVITTPQATYALVKAPDGVVHRVGLHEHMGQNYGEVVAIDESEIKLLELVPDGFGGWTQRSASLALSQ</sequence>
<dbReference type="Pfam" id="PF04351">
    <property type="entry name" value="PilP"/>
    <property type="match status" value="1"/>
</dbReference>
<comment type="caution">
    <text evidence="3">The sequence shown here is derived from an EMBL/GenBank/DDBJ whole genome shotgun (WGS) entry which is preliminary data.</text>
</comment>
<dbReference type="PIRSF" id="PIRSF016481">
    <property type="entry name" value="Pilus_assembly_PilP"/>
    <property type="match status" value="1"/>
</dbReference>